<dbReference type="RefSeq" id="WP_272006005.1">
    <property type="nucleotide sequence ID" value="NZ_JAQNDN010000022.1"/>
</dbReference>
<feature type="binding site" evidence="5">
    <location>
        <position position="77"/>
    </location>
    <ligand>
        <name>ATP</name>
        <dbReference type="ChEBI" id="CHEBI:30616"/>
    </ligand>
</feature>
<keyword evidence="3 7" id="KW-0418">Kinase</keyword>
<dbReference type="PROSITE" id="PS50011">
    <property type="entry name" value="PROTEIN_KINASE_DOM"/>
    <property type="match status" value="1"/>
</dbReference>
<dbReference type="Gene3D" id="1.25.40.10">
    <property type="entry name" value="Tetratricopeptide repeat domain"/>
    <property type="match status" value="2"/>
</dbReference>
<gene>
    <name evidence="7" type="ORF">POL58_36270</name>
</gene>
<dbReference type="InterPro" id="IPR011990">
    <property type="entry name" value="TPR-like_helical_dom_sf"/>
</dbReference>
<evidence type="ECO:0000256" key="2">
    <source>
        <dbReference type="ARBA" id="ARBA00022741"/>
    </source>
</evidence>
<accession>A0ABT5BGI7</accession>
<dbReference type="InterPro" id="IPR017441">
    <property type="entry name" value="Protein_kinase_ATP_BS"/>
</dbReference>
<name>A0ABT5BGI7_9BACT</name>
<dbReference type="SUPFAM" id="SSF48452">
    <property type="entry name" value="TPR-like"/>
    <property type="match status" value="2"/>
</dbReference>
<evidence type="ECO:0000313" key="7">
    <source>
        <dbReference type="EMBL" id="MDC0673256.1"/>
    </source>
</evidence>
<dbReference type="GO" id="GO:0016301">
    <property type="term" value="F:kinase activity"/>
    <property type="evidence" value="ECO:0007669"/>
    <property type="project" value="UniProtKB-KW"/>
</dbReference>
<proteinExistence type="predicted"/>
<evidence type="ECO:0000256" key="3">
    <source>
        <dbReference type="ARBA" id="ARBA00022777"/>
    </source>
</evidence>
<dbReference type="CDD" id="cd14014">
    <property type="entry name" value="STKc_PknB_like"/>
    <property type="match status" value="1"/>
</dbReference>
<dbReference type="PANTHER" id="PTHR43289">
    <property type="entry name" value="MITOGEN-ACTIVATED PROTEIN KINASE KINASE KINASE 20-RELATED"/>
    <property type="match status" value="1"/>
</dbReference>
<reference evidence="7 8" key="1">
    <citation type="submission" date="2022-11" db="EMBL/GenBank/DDBJ databases">
        <title>Minimal conservation of predation-associated metabolite biosynthetic gene clusters underscores biosynthetic potential of Myxococcota including descriptions for ten novel species: Archangium lansinium sp. nov., Myxococcus landrumus sp. nov., Nannocystis bai.</title>
        <authorList>
            <person name="Ahearne A."/>
            <person name="Stevens C."/>
            <person name="Dowd S."/>
        </authorList>
    </citation>
    <scope>NUCLEOTIDE SEQUENCE [LARGE SCALE GENOMIC DNA]</scope>
    <source>
        <strain evidence="7 8">NCELM</strain>
    </source>
</reference>
<keyword evidence="2 5" id="KW-0547">Nucleotide-binding</keyword>
<evidence type="ECO:0000256" key="4">
    <source>
        <dbReference type="ARBA" id="ARBA00022840"/>
    </source>
</evidence>
<dbReference type="Gene3D" id="3.30.200.20">
    <property type="entry name" value="Phosphorylase Kinase, domain 1"/>
    <property type="match status" value="1"/>
</dbReference>
<dbReference type="Gene3D" id="1.10.510.10">
    <property type="entry name" value="Transferase(Phosphotransferase) domain 1"/>
    <property type="match status" value="1"/>
</dbReference>
<dbReference type="SUPFAM" id="SSF56112">
    <property type="entry name" value="Protein kinase-like (PK-like)"/>
    <property type="match status" value="1"/>
</dbReference>
<dbReference type="Pfam" id="PF00069">
    <property type="entry name" value="Pkinase"/>
    <property type="match status" value="1"/>
</dbReference>
<dbReference type="PANTHER" id="PTHR43289:SF34">
    <property type="entry name" value="SERINE_THREONINE-PROTEIN KINASE YBDM-RELATED"/>
    <property type="match status" value="1"/>
</dbReference>
<dbReference type="EMBL" id="JAQNDN010000022">
    <property type="protein sequence ID" value="MDC0673256.1"/>
    <property type="molecule type" value="Genomic_DNA"/>
</dbReference>
<dbReference type="PROSITE" id="PS00107">
    <property type="entry name" value="PROTEIN_KINASE_ATP"/>
    <property type="match status" value="1"/>
</dbReference>
<feature type="domain" description="Protein kinase" evidence="6">
    <location>
        <begin position="48"/>
        <end position="343"/>
    </location>
</feature>
<sequence>MNQSLSPTIAPEALRPQVEGDFANERVKQQIMANLFDEPLAPAKIGRFTVLRELGRGGTGVVYAAYDEELERKVAVKLLHPEATADSPVEARTRLLREAQAMARLSHPNIVSVHEVGTHQEQVYVAMEFVHGVTMSTWLKRQQRSWREIVDVFRQAASGLAAAHEAGLVHRDFKPQNAMVGDDGRVRVLDFGLARAEGDPQLFADLERTRDAALSGSSAAASLRALDASLTITGSLIGTPAYMAPEQFRGDKADARSDQFALCVALYEALFRGRPFPGDSLAELMRAVLAGQLREPGSAKVPRALRAAVMRGLQTRPEHRYPSMDAFIAAIDRVVEPRRGAWFAAAGLTAALAGVGFGLSYQAGINGQVCEDRAAQEMAAVWSPARFEAIGASLRALDPGIGPSWEAARRQYDAYAAAWTEVAADACVAAEVRHEQSPALYRLRRACLADRLSSFAAALDLFVQPDVAVGVHATDLVAGLESPQSCADPLELQRRAPPPDDPELARVLAEQHAVIARAEALRNAGKFTDALAVLDALQLPADQQTLRADYELTRGRVLVSSGKPKEALLSLQTAYFAALEAAHDRGAIAAAVELVGVTGVHLADFSAAERWVRHAEALLARGGPPDQRAALADAEGQVALATGRYAEAHTHFERALGMHDHADIEDLAEQSVLFRLASDAATSLGQLERAEQHVDRALTTLRDRLCDPGMTIASAANYKTLVAGRRAEPEFTGCCERHPDFAATLRVAGMLALRHGDGDAALAIFERAQQGIVDLVPDGSHLSLQLTTGAVEALMQRGDLTRAEAMIRRALAGANQASIGLPIDARPLHPELFRLRVWLAQVLQRQGDLAAAEAEIRATVIDAERAWGEDEPYIASALEVLAGILGAAGRTTEAVTVAERAYAVAGAPGDHVQPSLRYTSAFRLARTLASAGQSERAEHLAEEARALAAAASDVRTVATVDAWLVERRNG</sequence>
<evidence type="ECO:0000313" key="8">
    <source>
        <dbReference type="Proteomes" id="UP001217838"/>
    </source>
</evidence>
<evidence type="ECO:0000256" key="1">
    <source>
        <dbReference type="ARBA" id="ARBA00022679"/>
    </source>
</evidence>
<comment type="caution">
    <text evidence="7">The sequence shown here is derived from an EMBL/GenBank/DDBJ whole genome shotgun (WGS) entry which is preliminary data.</text>
</comment>
<evidence type="ECO:0000256" key="5">
    <source>
        <dbReference type="PROSITE-ProRule" id="PRU10141"/>
    </source>
</evidence>
<dbReference type="Proteomes" id="UP001217838">
    <property type="component" value="Unassembled WGS sequence"/>
</dbReference>
<keyword evidence="1" id="KW-0808">Transferase</keyword>
<evidence type="ECO:0000259" key="6">
    <source>
        <dbReference type="PROSITE" id="PS50011"/>
    </source>
</evidence>
<organism evidence="7 8">
    <name type="scientific">Nannocystis radixulma</name>
    <dbReference type="NCBI Taxonomy" id="2995305"/>
    <lineage>
        <taxon>Bacteria</taxon>
        <taxon>Pseudomonadati</taxon>
        <taxon>Myxococcota</taxon>
        <taxon>Polyangia</taxon>
        <taxon>Nannocystales</taxon>
        <taxon>Nannocystaceae</taxon>
        <taxon>Nannocystis</taxon>
    </lineage>
</organism>
<keyword evidence="4 5" id="KW-0067">ATP-binding</keyword>
<dbReference type="InterPro" id="IPR011009">
    <property type="entry name" value="Kinase-like_dom_sf"/>
</dbReference>
<dbReference type="InterPro" id="IPR000719">
    <property type="entry name" value="Prot_kinase_dom"/>
</dbReference>
<protein>
    <submittedName>
        <fullName evidence="7">Protein kinase</fullName>
    </submittedName>
</protein>
<keyword evidence="8" id="KW-1185">Reference proteome</keyword>